<dbReference type="Gene3D" id="3.90.226.10">
    <property type="entry name" value="2-enoyl-CoA Hydratase, Chain A, domain 1"/>
    <property type="match status" value="1"/>
</dbReference>
<dbReference type="AlphaFoldDB" id="A0AAJ1UGN7"/>
<dbReference type="Proteomes" id="UP001227162">
    <property type="component" value="Unassembled WGS sequence"/>
</dbReference>
<organism evidence="2 3">
    <name type="scientific">Rhodalgimonas zhirmunskyi</name>
    <dbReference type="NCBI Taxonomy" id="2964767"/>
    <lineage>
        <taxon>Bacteria</taxon>
        <taxon>Pseudomonadati</taxon>
        <taxon>Pseudomonadota</taxon>
        <taxon>Alphaproteobacteria</taxon>
        <taxon>Rhodobacterales</taxon>
        <taxon>Roseobacteraceae</taxon>
        <taxon>Rhodalgimonas</taxon>
    </lineage>
</organism>
<dbReference type="InterPro" id="IPR029045">
    <property type="entry name" value="ClpP/crotonase-like_dom_sf"/>
</dbReference>
<evidence type="ECO:0008006" key="4">
    <source>
        <dbReference type="Google" id="ProtNLM"/>
    </source>
</evidence>
<protein>
    <recommendedName>
        <fullName evidence="4">Periplasmic protein-like protein</fullName>
    </recommendedName>
</protein>
<keyword evidence="1" id="KW-0732">Signal</keyword>
<feature type="signal peptide" evidence="1">
    <location>
        <begin position="1"/>
        <end position="23"/>
    </location>
</feature>
<reference evidence="2" key="2">
    <citation type="submission" date="2023-04" db="EMBL/GenBank/DDBJ databases">
        <title>'Rhodoalgimonas zhirmunskyi' gen. nov., isolated from a red alga.</title>
        <authorList>
            <person name="Nedashkovskaya O.I."/>
            <person name="Otstavnykh N.Y."/>
            <person name="Bystritskaya E.P."/>
            <person name="Balabanova L.A."/>
            <person name="Isaeva M.P."/>
        </authorList>
    </citation>
    <scope>NUCLEOTIDE SEQUENCE</scope>
    <source>
        <strain evidence="2">10Alg 79</strain>
    </source>
</reference>
<feature type="chain" id="PRO_5042519975" description="Periplasmic protein-like protein" evidence="1">
    <location>
        <begin position="24"/>
        <end position="356"/>
    </location>
</feature>
<accession>A0AAJ1UGN7</accession>
<gene>
    <name evidence="2" type="ORF">NOI20_17060</name>
</gene>
<proteinExistence type="predicted"/>
<name>A0AAJ1UGN7_9RHOB</name>
<comment type="caution">
    <text evidence="2">The sequence shown here is derived from an EMBL/GenBank/DDBJ whole genome shotgun (WGS) entry which is preliminary data.</text>
</comment>
<evidence type="ECO:0000256" key="1">
    <source>
        <dbReference type="SAM" id="SignalP"/>
    </source>
</evidence>
<dbReference type="EMBL" id="JANFFA010000006">
    <property type="protein sequence ID" value="MDQ2095832.1"/>
    <property type="molecule type" value="Genomic_DNA"/>
</dbReference>
<evidence type="ECO:0000313" key="3">
    <source>
        <dbReference type="Proteomes" id="UP001227162"/>
    </source>
</evidence>
<evidence type="ECO:0000313" key="2">
    <source>
        <dbReference type="EMBL" id="MDQ2095832.1"/>
    </source>
</evidence>
<keyword evidence="3" id="KW-1185">Reference proteome</keyword>
<dbReference type="SUPFAM" id="SSF52096">
    <property type="entry name" value="ClpP/crotonase"/>
    <property type="match status" value="1"/>
</dbReference>
<sequence>MRTFIAVCLSVLLIGAVTRPIHAAEFTPGGDEIMGCDLTMRGKVTSGDSDRARALITKLRSAEADALGDPIESVSMVICLDSPGGSLHEGLEMARLFHETQTVTAVGRDRLCASACAVAFLGGTMNTYYEDTGKDGGKLRRLMHPTARLGFHAPRLVLDDGTYDAETVQYAYALALRDLARMQALKGEFYITDALMGVFLDTPPESMTYLETVEQSALWHIQVVPTISPDDLTVGLVENMCENMNLAAPKAAGGAALLRPELTQKDITVHDADPDDAYVFVRVDESYRYPGQVECSFGWEPLTMDHRPISMLNGTLEIFMDLPYAWFAAPQTPVRALARKDDRSDEPRDFLSLPRR</sequence>
<dbReference type="RefSeq" id="WP_317627452.1">
    <property type="nucleotide sequence ID" value="NZ_JANFFA010000006.1"/>
</dbReference>
<reference evidence="2" key="1">
    <citation type="submission" date="2022-07" db="EMBL/GenBank/DDBJ databases">
        <authorList>
            <person name="Otstavnykh N."/>
            <person name="Isaeva M."/>
            <person name="Bystritskaya E."/>
        </authorList>
    </citation>
    <scope>NUCLEOTIDE SEQUENCE</scope>
    <source>
        <strain evidence="2">10Alg 79</strain>
    </source>
</reference>